<sequence>MLLLIIFPVLMLLSKTSANYQVLHLADFHLDLQYSKTGNNQKMCHDDGVKRNSTLGDFGDYMCDAPKPLVQHAIEESARLFPHPDLILWTGDNVPHIDGYQWDYCLDDEYSQNQTIFSSLSYKEMSWAYFGSPDFLKASLHFITIFEIPIHFLGFYFVIFRTPVKMQHVKSSMIQCCIWGVALDVALSFGMVPYLLFPTLSGQPLGILSDLGVTSRSQTILIFELLIGVGCSIIGILENRFACIKKSSNSYKNHFLIYFINGLIGNVFVYLIFTNCPEQKEARRIVLYELLPPNLPSHLYTAPIFVVSLNRFPIVLFMLGEFLGLTIQCLFFVAGTIYRLYFQKAIRIVSQNTKKMQNKFFVLICIQFLVPMIVLTFPMVYIGFSCTTMYYNQALNNLVFILFSLYGVMATISIILVHSAYRKALFSSFMNAKVQRKVAIQLSYVFSNH</sequence>
<feature type="signal peptide" evidence="2">
    <location>
        <begin position="1"/>
        <end position="18"/>
    </location>
</feature>
<dbReference type="InterPro" id="IPR019422">
    <property type="entry name" value="7TM_GPCR_serpentine_rcpt_Srh"/>
</dbReference>
<dbReference type="OrthoDB" id="348678at2759"/>
<gene>
    <name evidence="3" type="ORF">CAMP_LOCUS13260</name>
</gene>
<dbReference type="SUPFAM" id="SSF56300">
    <property type="entry name" value="Metallo-dependent phosphatases"/>
    <property type="match status" value="1"/>
</dbReference>
<comment type="caution">
    <text evidence="3">The sequence shown here is derived from an EMBL/GenBank/DDBJ whole genome shotgun (WGS) entry which is preliminary data.</text>
</comment>
<feature type="transmembrane region" description="Helical" evidence="1">
    <location>
        <begin position="140"/>
        <end position="160"/>
    </location>
</feature>
<dbReference type="Pfam" id="PF10318">
    <property type="entry name" value="7TM_GPCR_Srh"/>
    <property type="match status" value="1"/>
</dbReference>
<evidence type="ECO:0000313" key="3">
    <source>
        <dbReference type="EMBL" id="CAI5450623.1"/>
    </source>
</evidence>
<dbReference type="Proteomes" id="UP001152747">
    <property type="component" value="Unassembled WGS sequence"/>
</dbReference>
<dbReference type="PANTHER" id="PTHR46891">
    <property type="entry name" value="SERPENTINE RECEPTOR, CLASS H-RELATED"/>
    <property type="match status" value="1"/>
</dbReference>
<feature type="transmembrane region" description="Helical" evidence="1">
    <location>
        <begin position="255"/>
        <end position="273"/>
    </location>
</feature>
<feature type="transmembrane region" description="Helical" evidence="1">
    <location>
        <begin position="217"/>
        <end position="235"/>
    </location>
</feature>
<keyword evidence="1" id="KW-0812">Transmembrane</keyword>
<organism evidence="3 4">
    <name type="scientific">Caenorhabditis angaria</name>
    <dbReference type="NCBI Taxonomy" id="860376"/>
    <lineage>
        <taxon>Eukaryota</taxon>
        <taxon>Metazoa</taxon>
        <taxon>Ecdysozoa</taxon>
        <taxon>Nematoda</taxon>
        <taxon>Chromadorea</taxon>
        <taxon>Rhabditida</taxon>
        <taxon>Rhabditina</taxon>
        <taxon>Rhabditomorpha</taxon>
        <taxon>Rhabditoidea</taxon>
        <taxon>Rhabditidae</taxon>
        <taxon>Peloderinae</taxon>
        <taxon>Caenorhabditis</taxon>
    </lineage>
</organism>
<keyword evidence="4" id="KW-1185">Reference proteome</keyword>
<dbReference type="AlphaFoldDB" id="A0A9P1N4C4"/>
<evidence type="ECO:0000256" key="1">
    <source>
        <dbReference type="SAM" id="Phobius"/>
    </source>
</evidence>
<evidence type="ECO:0000256" key="2">
    <source>
        <dbReference type="SAM" id="SignalP"/>
    </source>
</evidence>
<feature type="chain" id="PRO_5040290437" description="Calcineurin-like phosphoesterase domain-containing protein" evidence="2">
    <location>
        <begin position="19"/>
        <end position="449"/>
    </location>
</feature>
<feature type="transmembrane region" description="Helical" evidence="1">
    <location>
        <begin position="360"/>
        <end position="382"/>
    </location>
</feature>
<keyword evidence="2" id="KW-0732">Signal</keyword>
<reference evidence="3" key="1">
    <citation type="submission" date="2022-11" db="EMBL/GenBank/DDBJ databases">
        <authorList>
            <person name="Kikuchi T."/>
        </authorList>
    </citation>
    <scope>NUCLEOTIDE SEQUENCE</scope>
    <source>
        <strain evidence="3">PS1010</strain>
    </source>
</reference>
<accession>A0A9P1N4C4</accession>
<proteinExistence type="predicted"/>
<evidence type="ECO:0008006" key="5">
    <source>
        <dbReference type="Google" id="ProtNLM"/>
    </source>
</evidence>
<dbReference type="EMBL" id="CANHGI010000005">
    <property type="protein sequence ID" value="CAI5450623.1"/>
    <property type="molecule type" value="Genomic_DNA"/>
</dbReference>
<feature type="transmembrane region" description="Helical" evidence="1">
    <location>
        <begin position="314"/>
        <end position="340"/>
    </location>
</feature>
<protein>
    <recommendedName>
        <fullName evidence="5">Calcineurin-like phosphoesterase domain-containing protein</fullName>
    </recommendedName>
</protein>
<keyword evidence="1" id="KW-0472">Membrane</keyword>
<feature type="transmembrane region" description="Helical" evidence="1">
    <location>
        <begin position="394"/>
        <end position="417"/>
    </location>
</feature>
<dbReference type="InterPro" id="IPR029052">
    <property type="entry name" value="Metallo-depent_PP-like"/>
</dbReference>
<evidence type="ECO:0000313" key="4">
    <source>
        <dbReference type="Proteomes" id="UP001152747"/>
    </source>
</evidence>
<keyword evidence="1" id="KW-1133">Transmembrane helix</keyword>
<name>A0A9P1N4C4_9PELO</name>
<feature type="transmembrane region" description="Helical" evidence="1">
    <location>
        <begin position="172"/>
        <end position="197"/>
    </location>
</feature>